<comment type="caution">
    <text evidence="2">The sequence shown here is derived from an EMBL/GenBank/DDBJ whole genome shotgun (WGS) entry which is preliminary data.</text>
</comment>
<dbReference type="Proteomes" id="UP000031599">
    <property type="component" value="Unassembled WGS sequence"/>
</dbReference>
<dbReference type="SUPFAM" id="SSF69304">
    <property type="entry name" value="Tricorn protease N-terminal domain"/>
    <property type="match status" value="1"/>
</dbReference>
<feature type="region of interest" description="Disordered" evidence="1">
    <location>
        <begin position="1"/>
        <end position="30"/>
    </location>
</feature>
<reference evidence="2 3" key="1">
    <citation type="submission" date="2014-12" db="EMBL/GenBank/DDBJ databases">
        <title>Genome assembly of Enhygromyxa salina DSM 15201.</title>
        <authorList>
            <person name="Sharma G."/>
            <person name="Subramanian S."/>
        </authorList>
    </citation>
    <scope>NUCLEOTIDE SEQUENCE [LARGE SCALE GENOMIC DNA]</scope>
    <source>
        <strain evidence="2 3">DSM 15201</strain>
    </source>
</reference>
<sequence length="403" mass="44020">MGCKEPTPGPAAPVVPDARVEDPQTTPNPAVVVETTRSPAVALEDREQLWSRLTQAKLEPRQIETPVDIFSYLALSPDGSKIHAYRYRETVDHTLLSDLVEIDVAKGGAPRVLADTGSDDYFLEYAQAVEDTKLVLYASRSVVKYKTHRILRLELPAGGPTAVVAGDTAAGVVDWFAPTPDGLIYERDRTLFALPWGSNPVTLVPQAAEDLGDLEPVAEGRAMFARIENREEETGTYFIVAWEAGFTSPVVQRVLQEDGNRSVDIFGPWTEQEAVFVEIHDSNGDGKADYLDENADTLSAVSLADGTVRKLAGGALNVSWVKGHPSGLVMYVHEDLARATSSLRVLDPVSGAEHELGVVKGQFGDWSISADWTRIVYAVISDTNDDGDYYPWDDQSRLYVSSL</sequence>
<evidence type="ECO:0000256" key="1">
    <source>
        <dbReference type="SAM" id="MobiDB-lite"/>
    </source>
</evidence>
<protein>
    <submittedName>
        <fullName evidence="2">Uncharacterized protein</fullName>
    </submittedName>
</protein>
<name>A0A0C1ZY27_9BACT</name>
<accession>A0A0C1ZY27</accession>
<dbReference type="EMBL" id="JMCC02000042">
    <property type="protein sequence ID" value="KIG16163.1"/>
    <property type="molecule type" value="Genomic_DNA"/>
</dbReference>
<gene>
    <name evidence="2" type="ORF">DB30_04881</name>
</gene>
<dbReference type="AlphaFoldDB" id="A0A0C1ZY27"/>
<proteinExistence type="predicted"/>
<evidence type="ECO:0000313" key="2">
    <source>
        <dbReference type="EMBL" id="KIG16163.1"/>
    </source>
</evidence>
<organism evidence="2 3">
    <name type="scientific">Enhygromyxa salina</name>
    <dbReference type="NCBI Taxonomy" id="215803"/>
    <lineage>
        <taxon>Bacteria</taxon>
        <taxon>Pseudomonadati</taxon>
        <taxon>Myxococcota</taxon>
        <taxon>Polyangia</taxon>
        <taxon>Nannocystales</taxon>
        <taxon>Nannocystaceae</taxon>
        <taxon>Enhygromyxa</taxon>
    </lineage>
</organism>
<evidence type="ECO:0000313" key="3">
    <source>
        <dbReference type="Proteomes" id="UP000031599"/>
    </source>
</evidence>